<protein>
    <submittedName>
        <fullName evidence="1">Uncharacterized protein</fullName>
    </submittedName>
</protein>
<dbReference type="Proteomes" id="UP000238937">
    <property type="component" value="Unassembled WGS sequence"/>
</dbReference>
<accession>A0A2T1GJ63</accession>
<sequence length="130" mass="14018">MTFSKSNLNLLPESLFTELTADQAQMLEGGSRISILFVRCIQAGGGSDNLSFDINRERQNSGSPLFMRASSVANVGIGANFNGTANVNLFDSHSRVRVPIGGFFDSTPTRSKTVRVSGGGSIYEVTYKIF</sequence>
<proteinExistence type="predicted"/>
<dbReference type="AlphaFoldDB" id="A0A2T1GJ63"/>
<dbReference type="EMBL" id="PVWO01000060">
    <property type="protein sequence ID" value="PSB57832.1"/>
    <property type="molecule type" value="Genomic_DNA"/>
</dbReference>
<evidence type="ECO:0000313" key="1">
    <source>
        <dbReference type="EMBL" id="PSB57832.1"/>
    </source>
</evidence>
<name>A0A2T1GJ63_9CYAN</name>
<comment type="caution">
    <text evidence="1">The sequence shown here is derived from an EMBL/GenBank/DDBJ whole genome shotgun (WGS) entry which is preliminary data.</text>
</comment>
<dbReference type="OrthoDB" id="512308at2"/>
<gene>
    <name evidence="1" type="ORF">C7B77_07055</name>
</gene>
<evidence type="ECO:0000313" key="2">
    <source>
        <dbReference type="Proteomes" id="UP000238937"/>
    </source>
</evidence>
<organism evidence="1 2">
    <name type="scientific">Chamaesiphon polymorphus CCALA 037</name>
    <dbReference type="NCBI Taxonomy" id="2107692"/>
    <lineage>
        <taxon>Bacteria</taxon>
        <taxon>Bacillati</taxon>
        <taxon>Cyanobacteriota</taxon>
        <taxon>Cyanophyceae</taxon>
        <taxon>Gomontiellales</taxon>
        <taxon>Chamaesiphonaceae</taxon>
        <taxon>Chamaesiphon</taxon>
    </lineage>
</organism>
<reference evidence="1 2" key="1">
    <citation type="submission" date="2018-03" db="EMBL/GenBank/DDBJ databases">
        <title>The ancient ancestry and fast evolution of plastids.</title>
        <authorList>
            <person name="Moore K.R."/>
            <person name="Magnabosco C."/>
            <person name="Momper L."/>
            <person name="Gold D.A."/>
            <person name="Bosak T."/>
            <person name="Fournier G.P."/>
        </authorList>
    </citation>
    <scope>NUCLEOTIDE SEQUENCE [LARGE SCALE GENOMIC DNA]</scope>
    <source>
        <strain evidence="1 2">CCALA 037</strain>
    </source>
</reference>
<keyword evidence="2" id="KW-1185">Reference proteome</keyword>